<feature type="chain" id="PRO_5019480028" evidence="2">
    <location>
        <begin position="26"/>
        <end position="969"/>
    </location>
</feature>
<evidence type="ECO:0000256" key="2">
    <source>
        <dbReference type="SAM" id="SignalP"/>
    </source>
</evidence>
<feature type="compositionally biased region" description="Basic residues" evidence="1">
    <location>
        <begin position="115"/>
        <end position="126"/>
    </location>
</feature>
<feature type="compositionally biased region" description="Pro residues" evidence="1">
    <location>
        <begin position="795"/>
        <end position="813"/>
    </location>
</feature>
<name>A0A423SVR9_PENVA</name>
<comment type="caution">
    <text evidence="3">The sequence shown here is derived from an EMBL/GenBank/DDBJ whole genome shotgun (WGS) entry which is preliminary data.</text>
</comment>
<feature type="compositionally biased region" description="Low complexity" evidence="1">
    <location>
        <begin position="71"/>
        <end position="92"/>
    </location>
</feature>
<accession>A0A423SVR9</accession>
<feature type="compositionally biased region" description="Low complexity" evidence="1">
    <location>
        <begin position="831"/>
        <end position="842"/>
    </location>
</feature>
<feature type="compositionally biased region" description="Basic and acidic residues" evidence="1">
    <location>
        <begin position="684"/>
        <end position="724"/>
    </location>
</feature>
<feature type="region of interest" description="Disordered" evidence="1">
    <location>
        <begin position="42"/>
        <end position="383"/>
    </location>
</feature>
<evidence type="ECO:0000313" key="4">
    <source>
        <dbReference type="Proteomes" id="UP000283509"/>
    </source>
</evidence>
<feature type="compositionally biased region" description="Polar residues" evidence="1">
    <location>
        <begin position="759"/>
        <end position="790"/>
    </location>
</feature>
<feature type="compositionally biased region" description="Basic and acidic residues" evidence="1">
    <location>
        <begin position="653"/>
        <end position="669"/>
    </location>
</feature>
<reference evidence="3 4" key="1">
    <citation type="submission" date="2018-04" db="EMBL/GenBank/DDBJ databases">
        <authorList>
            <person name="Zhang X."/>
            <person name="Yuan J."/>
            <person name="Li F."/>
            <person name="Xiang J."/>
        </authorList>
    </citation>
    <scope>NUCLEOTIDE SEQUENCE [LARGE SCALE GENOMIC DNA]</scope>
    <source>
        <tissue evidence="3">Muscle</tissue>
    </source>
</reference>
<feature type="compositionally biased region" description="Basic and acidic residues" evidence="1">
    <location>
        <begin position="207"/>
        <end position="221"/>
    </location>
</feature>
<dbReference type="Proteomes" id="UP000283509">
    <property type="component" value="Unassembled WGS sequence"/>
</dbReference>
<feature type="region of interest" description="Disordered" evidence="1">
    <location>
        <begin position="879"/>
        <end position="911"/>
    </location>
</feature>
<protein>
    <submittedName>
        <fullName evidence="3">Uncharacterized protein</fullName>
    </submittedName>
</protein>
<dbReference type="EMBL" id="QCYY01002689">
    <property type="protein sequence ID" value="ROT68334.1"/>
    <property type="molecule type" value="Genomic_DNA"/>
</dbReference>
<feature type="region of interest" description="Disordered" evidence="1">
    <location>
        <begin position="434"/>
        <end position="473"/>
    </location>
</feature>
<feature type="compositionally biased region" description="Pro residues" evidence="1">
    <location>
        <begin position="105"/>
        <end position="114"/>
    </location>
</feature>
<proteinExistence type="predicted"/>
<feature type="compositionally biased region" description="Basic and acidic residues" evidence="1">
    <location>
        <begin position="143"/>
        <end position="158"/>
    </location>
</feature>
<dbReference type="AlphaFoldDB" id="A0A423SVR9"/>
<feature type="region of interest" description="Disordered" evidence="1">
    <location>
        <begin position="936"/>
        <end position="969"/>
    </location>
</feature>
<feature type="compositionally biased region" description="Polar residues" evidence="1">
    <location>
        <begin position="345"/>
        <end position="354"/>
    </location>
</feature>
<sequence>MVGVKQAPRAVLLLLTQGLIARCAADFGDRISFSGDSEQTIATSHSSADNAILQDVPAFEGPSEGRGDSSGAAPATPAGAEGQPSAVEVGVRVGKGRGITEDEGPPAPRWPPPRARSRPRPLRSRSRGREQSGQLGGGPGGGSRRDLPPLPPPRERGTGTRATPDSPPVGSRIRYNRYATRPAGSGGGRAPLQRAQGNDGGSTAAEMRPDATGGREVKGDAGGHQSYSDAEDSSHTNPSKELLPLNEGAERDDEDGSAEGNFSKIRLAKVPSASQKHKGPTGSKSAVAGEHFPTVDDVAAAATADERGRLALRGPPSPKGKSESGIGQPSGAETRHEEKLAPAAGQSQPPTLTQRETEQNRDTVREAATRARNDNGRFEQATLDKSQFETVLEPLTSHRLDLVNVPTTMSNTEFLLESKIFDKVYSPFTLPSVPSAIGRERAEGQRRNGQTEGKEPQERMTENGRPFTTQGYTQIDHPKMRDYFHEVRHKPSSNGDKSSDEKFHKLIYESTQDIIERASLEERRKALFKPGPSAHHMGGKASIDKMRASKGNPAATPRPRVDAGTSFSFMTIKRFPLDSESDAHAQGSTSVPVYSDPPDVDLHGSGSEIDLQTQRKDSLEGLSPSPRRPGVRRIEGEVDTLFSPLDYLLEEHGISDETFGKPTAAERLKPRPRPTGHFGETEEDQRIIEEARAGLDVPRLRDSESQERTQRPGRGDESSRERLKEHHRFNSPIRPQPVKRENGVEFGTGVPGRQHAAGHQQSHAPRGSHNAQDNLDNSLSSSRENKNQNLSSPSSTPPPHARASPPPPFGHPPRLPRRDKPPLSPRPVVKLAPLPSPALLRPPLLPKGRESFGRDRVAGVVPRLPSALVPPVPPAFGHLTEPPLHMRPPALILQPTPPPQVLPPPPTPNRQVRLPAVIETVPPFSDSLETQNVVDAFPSGARPSQNAIEDGLKRPWAARHKRLSRSDRA</sequence>
<evidence type="ECO:0000256" key="1">
    <source>
        <dbReference type="SAM" id="MobiDB-lite"/>
    </source>
</evidence>
<feature type="region of interest" description="Disordered" evidence="1">
    <location>
        <begin position="581"/>
        <end position="637"/>
    </location>
</feature>
<feature type="compositionally biased region" description="Basic and acidic residues" evidence="1">
    <location>
        <begin position="355"/>
        <end position="377"/>
    </location>
</feature>
<keyword evidence="4" id="KW-1185">Reference proteome</keyword>
<organism evidence="3 4">
    <name type="scientific">Penaeus vannamei</name>
    <name type="common">Whiteleg shrimp</name>
    <name type="synonym">Litopenaeus vannamei</name>
    <dbReference type="NCBI Taxonomy" id="6689"/>
    <lineage>
        <taxon>Eukaryota</taxon>
        <taxon>Metazoa</taxon>
        <taxon>Ecdysozoa</taxon>
        <taxon>Arthropoda</taxon>
        <taxon>Crustacea</taxon>
        <taxon>Multicrustacea</taxon>
        <taxon>Malacostraca</taxon>
        <taxon>Eumalacostraca</taxon>
        <taxon>Eucarida</taxon>
        <taxon>Decapoda</taxon>
        <taxon>Dendrobranchiata</taxon>
        <taxon>Penaeoidea</taxon>
        <taxon>Penaeidae</taxon>
        <taxon>Penaeus</taxon>
    </lineage>
</organism>
<feature type="region of interest" description="Disordered" evidence="1">
    <location>
        <begin position="653"/>
        <end position="851"/>
    </location>
</feature>
<feature type="compositionally biased region" description="Basic and acidic residues" evidence="1">
    <location>
        <begin position="452"/>
        <end position="462"/>
    </location>
</feature>
<feature type="compositionally biased region" description="Pro residues" evidence="1">
    <location>
        <begin position="895"/>
        <end position="908"/>
    </location>
</feature>
<gene>
    <name evidence="3" type="ORF">C7M84_013537</name>
</gene>
<keyword evidence="2" id="KW-0732">Signal</keyword>
<feature type="signal peptide" evidence="2">
    <location>
        <begin position="1"/>
        <end position="25"/>
    </location>
</feature>
<evidence type="ECO:0000313" key="3">
    <source>
        <dbReference type="EMBL" id="ROT68334.1"/>
    </source>
</evidence>
<reference evidence="3 4" key="2">
    <citation type="submission" date="2019-01" db="EMBL/GenBank/DDBJ databases">
        <title>The decoding of complex shrimp genome reveals the adaptation for benthos swimmer, frequently molting mechanism and breeding impact on genome.</title>
        <authorList>
            <person name="Sun Y."/>
            <person name="Gao Y."/>
            <person name="Yu Y."/>
        </authorList>
    </citation>
    <scope>NUCLEOTIDE SEQUENCE [LARGE SCALE GENOMIC DNA]</scope>
    <source>
        <tissue evidence="3">Muscle</tissue>
    </source>
</reference>